<evidence type="ECO:0000313" key="6">
    <source>
        <dbReference type="Proteomes" id="UP000198779"/>
    </source>
</evidence>
<dbReference type="RefSeq" id="WP_091817860.1">
    <property type="nucleotide sequence ID" value="NZ_CP091790.1"/>
</dbReference>
<organism evidence="5 7">
    <name type="scientific">Prevotella communis</name>
    <dbReference type="NCBI Taxonomy" id="2913614"/>
    <lineage>
        <taxon>Bacteria</taxon>
        <taxon>Pseudomonadati</taxon>
        <taxon>Bacteroidota</taxon>
        <taxon>Bacteroidia</taxon>
        <taxon>Bacteroidales</taxon>
        <taxon>Prevotellaceae</taxon>
        <taxon>Prevotella</taxon>
    </lineage>
</organism>
<dbReference type="InterPro" id="IPR050595">
    <property type="entry name" value="Bact_response_regulator"/>
</dbReference>
<evidence type="ECO:0000313" key="4">
    <source>
        <dbReference type="EMBL" id="SDG81222.1"/>
    </source>
</evidence>
<dbReference type="Proteomes" id="UP000198779">
    <property type="component" value="Unassembled WGS sequence"/>
</dbReference>
<dbReference type="SMART" id="SM00448">
    <property type="entry name" value="REC"/>
    <property type="match status" value="1"/>
</dbReference>
<dbReference type="InterPro" id="IPR011006">
    <property type="entry name" value="CheY-like_superfamily"/>
</dbReference>
<dbReference type="PANTHER" id="PTHR44591">
    <property type="entry name" value="STRESS RESPONSE REGULATOR PROTEIN 1"/>
    <property type="match status" value="1"/>
</dbReference>
<dbReference type="Pfam" id="PF04397">
    <property type="entry name" value="LytTR"/>
    <property type="match status" value="1"/>
</dbReference>
<feature type="modified residue" description="4-aspartylphosphate" evidence="2">
    <location>
        <position position="57"/>
    </location>
</feature>
<reference evidence="5 6" key="2">
    <citation type="submission" date="2016-10" db="EMBL/GenBank/DDBJ databases">
        <authorList>
            <person name="Varghese N."/>
            <person name="Submissions S."/>
        </authorList>
    </citation>
    <scope>NUCLEOTIDE SEQUENCE</scope>
    <source>
        <strain evidence="5">BP1-145</strain>
        <strain evidence="6">BP1-148</strain>
    </source>
</reference>
<reference evidence="4 7" key="1">
    <citation type="submission" date="2016-10" db="EMBL/GenBank/DDBJ databases">
        <authorList>
            <person name="de Groot N.N."/>
        </authorList>
    </citation>
    <scope>NUCLEOTIDE SEQUENCE [LARGE SCALE GENOMIC DNA]</scope>
    <source>
        <strain evidence="7">BP1-145</strain>
        <strain evidence="4">BP1-148</strain>
    </source>
</reference>
<feature type="domain" description="Response regulatory" evidence="3">
    <location>
        <begin position="6"/>
        <end position="121"/>
    </location>
</feature>
<evidence type="ECO:0000256" key="2">
    <source>
        <dbReference type="PROSITE-ProRule" id="PRU00169"/>
    </source>
</evidence>
<proteinExistence type="predicted"/>
<dbReference type="PANTHER" id="PTHR44591:SF3">
    <property type="entry name" value="RESPONSE REGULATORY DOMAIN-CONTAINING PROTEIN"/>
    <property type="match status" value="1"/>
</dbReference>
<dbReference type="Gene3D" id="3.40.50.2300">
    <property type="match status" value="1"/>
</dbReference>
<evidence type="ECO:0000259" key="3">
    <source>
        <dbReference type="PROSITE" id="PS50110"/>
    </source>
</evidence>
<dbReference type="AlphaFoldDB" id="A0A1H0FR54"/>
<dbReference type="InterPro" id="IPR001789">
    <property type="entry name" value="Sig_transdc_resp-reg_receiver"/>
</dbReference>
<dbReference type="PROSITE" id="PS50110">
    <property type="entry name" value="RESPONSE_REGULATORY"/>
    <property type="match status" value="1"/>
</dbReference>
<evidence type="ECO:0000313" key="7">
    <source>
        <dbReference type="Proteomes" id="UP000199134"/>
    </source>
</evidence>
<dbReference type="STRING" id="645274.SAMN04487901_11030"/>
<dbReference type="GO" id="GO:0000160">
    <property type="term" value="P:phosphorelay signal transduction system"/>
    <property type="evidence" value="ECO:0007669"/>
    <property type="project" value="InterPro"/>
</dbReference>
<keyword evidence="6" id="KW-1185">Reference proteome</keyword>
<dbReference type="Gene3D" id="2.40.50.1020">
    <property type="entry name" value="LytTr DNA-binding domain"/>
    <property type="match status" value="1"/>
</dbReference>
<dbReference type="Pfam" id="PF00072">
    <property type="entry name" value="Response_reg"/>
    <property type="match status" value="1"/>
</dbReference>
<accession>A0A1G7XAH2</accession>
<evidence type="ECO:0000256" key="1">
    <source>
        <dbReference type="ARBA" id="ARBA00022553"/>
    </source>
</evidence>
<dbReference type="CDD" id="cd17536">
    <property type="entry name" value="REC_YesN-like"/>
    <property type="match status" value="1"/>
</dbReference>
<dbReference type="SUPFAM" id="SSF52172">
    <property type="entry name" value="CheY-like"/>
    <property type="match status" value="1"/>
</dbReference>
<dbReference type="SMART" id="SM00850">
    <property type="entry name" value="LytTR"/>
    <property type="match status" value="1"/>
</dbReference>
<accession>A0A1H0FR54</accession>
<dbReference type="Proteomes" id="UP000199134">
    <property type="component" value="Unassembled WGS sequence"/>
</dbReference>
<gene>
    <name evidence="5" type="ORF">SAMN04487900_10645</name>
    <name evidence="4" type="ORF">SAMN04487901_11030</name>
</gene>
<name>A0A1H0FR54_9BACT</name>
<sequence>MQKLTKVFIVDDNQEAIEVLQRLLEKNYSVDIVGTACDAKSAAETIIQTEPDIIFIDIELPTMSGLEFCSLIRQDIKPETKVVFYTGHEKYMLDAIRHQAFDYLMKPPTEQDLSQIMTRYYENKLAGIPSVGSNAEQLPIILVVNAMNEHTTLRISDIAYFRYNQERKIWETICMDGSIYLLRHRTTADVILNYSTDFVQIHKRYIVNINQIKKIQESACILMEPMESVTELRISKNYRTQLMSAFYSL</sequence>
<dbReference type="GO" id="GO:0003677">
    <property type="term" value="F:DNA binding"/>
    <property type="evidence" value="ECO:0007669"/>
    <property type="project" value="InterPro"/>
</dbReference>
<evidence type="ECO:0000313" key="5">
    <source>
        <dbReference type="EMBL" id="SDN97117.1"/>
    </source>
</evidence>
<dbReference type="OrthoDB" id="1116664at2"/>
<protein>
    <submittedName>
        <fullName evidence="5">Two component transcriptional regulator, LytTR family</fullName>
    </submittedName>
</protein>
<dbReference type="EMBL" id="FNCQ01000010">
    <property type="protein sequence ID" value="SDG81222.1"/>
    <property type="molecule type" value="Genomic_DNA"/>
</dbReference>
<dbReference type="EMBL" id="FNIW01000006">
    <property type="protein sequence ID" value="SDN97117.1"/>
    <property type="molecule type" value="Genomic_DNA"/>
</dbReference>
<keyword evidence="1 2" id="KW-0597">Phosphoprotein</keyword>
<dbReference type="InterPro" id="IPR007492">
    <property type="entry name" value="LytTR_DNA-bd_dom"/>
</dbReference>